<dbReference type="GO" id="GO:0000166">
    <property type="term" value="F:nucleotide binding"/>
    <property type="evidence" value="ECO:0007669"/>
    <property type="project" value="UniProtKB-KW"/>
</dbReference>
<reference evidence="11" key="1">
    <citation type="submission" date="2020-09" db="EMBL/GenBank/DDBJ databases">
        <title>Sphingomonas sp., a new species isolated from pork steak.</title>
        <authorList>
            <person name="Heidler von Heilborn D."/>
        </authorList>
    </citation>
    <scope>NUCLEOTIDE SEQUENCE [LARGE SCALE GENOMIC DNA]</scope>
</reference>
<evidence type="ECO:0000313" key="11">
    <source>
        <dbReference type="Proteomes" id="UP000595894"/>
    </source>
</evidence>
<keyword evidence="11" id="KW-1185">Reference proteome</keyword>
<gene>
    <name evidence="10" type="ORF">H5J25_02475</name>
</gene>
<dbReference type="EMBL" id="CP061035">
    <property type="protein sequence ID" value="QQV78790.1"/>
    <property type="molecule type" value="Genomic_DNA"/>
</dbReference>
<keyword evidence="5 8" id="KW-1133">Transmembrane helix</keyword>
<dbReference type="KEGG" id="sari:H5J25_02475"/>
<feature type="domain" description="Pycsar effector protein" evidence="9">
    <location>
        <begin position="2"/>
        <end position="135"/>
    </location>
</feature>
<feature type="transmembrane region" description="Helical" evidence="8">
    <location>
        <begin position="118"/>
        <end position="139"/>
    </location>
</feature>
<dbReference type="GO" id="GO:0005886">
    <property type="term" value="C:plasma membrane"/>
    <property type="evidence" value="ECO:0007669"/>
    <property type="project" value="UniProtKB-SubCell"/>
</dbReference>
<evidence type="ECO:0000256" key="8">
    <source>
        <dbReference type="SAM" id="Phobius"/>
    </source>
</evidence>
<organism evidence="10 11">
    <name type="scientific">Sphingomonas aliaeris</name>
    <dbReference type="NCBI Taxonomy" id="2759526"/>
    <lineage>
        <taxon>Bacteria</taxon>
        <taxon>Pseudomonadati</taxon>
        <taxon>Pseudomonadota</taxon>
        <taxon>Alphaproteobacteria</taxon>
        <taxon>Sphingomonadales</taxon>
        <taxon>Sphingomonadaceae</taxon>
        <taxon>Sphingomonas</taxon>
    </lineage>
</organism>
<dbReference type="Proteomes" id="UP000595894">
    <property type="component" value="Chromosome"/>
</dbReference>
<evidence type="ECO:0000256" key="5">
    <source>
        <dbReference type="ARBA" id="ARBA00022989"/>
    </source>
</evidence>
<feature type="transmembrane region" description="Helical" evidence="8">
    <location>
        <begin position="34"/>
        <end position="52"/>
    </location>
</feature>
<dbReference type="Pfam" id="PF18967">
    <property type="entry name" value="PycTM"/>
    <property type="match status" value="1"/>
</dbReference>
<evidence type="ECO:0000256" key="4">
    <source>
        <dbReference type="ARBA" id="ARBA00022741"/>
    </source>
</evidence>
<keyword evidence="7 8" id="KW-0472">Membrane</keyword>
<dbReference type="AlphaFoldDB" id="A0A974S679"/>
<evidence type="ECO:0000256" key="6">
    <source>
        <dbReference type="ARBA" id="ARBA00023118"/>
    </source>
</evidence>
<name>A0A974S679_9SPHN</name>
<protein>
    <recommendedName>
        <fullName evidence="9">Pycsar effector protein domain-containing protein</fullName>
    </recommendedName>
</protein>
<evidence type="ECO:0000256" key="1">
    <source>
        <dbReference type="ARBA" id="ARBA00004236"/>
    </source>
</evidence>
<evidence type="ECO:0000256" key="3">
    <source>
        <dbReference type="ARBA" id="ARBA00022692"/>
    </source>
</evidence>
<keyword evidence="4" id="KW-0547">Nucleotide-binding</keyword>
<dbReference type="InterPro" id="IPR043760">
    <property type="entry name" value="PycTM_dom"/>
</dbReference>
<dbReference type="GO" id="GO:0051607">
    <property type="term" value="P:defense response to virus"/>
    <property type="evidence" value="ECO:0007669"/>
    <property type="project" value="UniProtKB-KW"/>
</dbReference>
<accession>A0A974S679</accession>
<comment type="subcellular location">
    <subcellularLocation>
        <location evidence="1">Cell membrane</location>
    </subcellularLocation>
</comment>
<evidence type="ECO:0000313" key="10">
    <source>
        <dbReference type="EMBL" id="QQV78790.1"/>
    </source>
</evidence>
<keyword evidence="2" id="KW-1003">Cell membrane</keyword>
<proteinExistence type="predicted"/>
<evidence type="ECO:0000256" key="2">
    <source>
        <dbReference type="ARBA" id="ARBA00022475"/>
    </source>
</evidence>
<sequence length="148" mass="16209">MADQKASILMGATFVIFTITIGQAKGSGAPLPLLILGGFAFFAAVLAVLAILPHVRTVRSSRPNLLFFGSFCQLGEDEYIARLCEQMQSDDTIFATMARDIYQNGKVLEHKKYRLLGWAYRVFLVGLTISFLAIVAQYISGSGFIGHI</sequence>
<evidence type="ECO:0000256" key="7">
    <source>
        <dbReference type="ARBA" id="ARBA00023136"/>
    </source>
</evidence>
<evidence type="ECO:0000259" key="9">
    <source>
        <dbReference type="Pfam" id="PF18967"/>
    </source>
</evidence>
<keyword evidence="6" id="KW-0051">Antiviral defense</keyword>
<keyword evidence="3 8" id="KW-0812">Transmembrane</keyword>